<evidence type="ECO:0000259" key="7">
    <source>
        <dbReference type="PROSITE" id="PS50109"/>
    </source>
</evidence>
<protein>
    <recommendedName>
        <fullName evidence="2">histidine kinase</fullName>
        <ecNumber evidence="2">2.7.13.3</ecNumber>
    </recommendedName>
</protein>
<keyword evidence="4" id="KW-0902">Two-component regulatory system</keyword>
<evidence type="ECO:0000256" key="1">
    <source>
        <dbReference type="ARBA" id="ARBA00000085"/>
    </source>
</evidence>
<feature type="compositionally biased region" description="Pro residues" evidence="6">
    <location>
        <begin position="1"/>
        <end position="11"/>
    </location>
</feature>
<dbReference type="Gene3D" id="1.10.287.130">
    <property type="match status" value="1"/>
</dbReference>
<evidence type="ECO:0000256" key="3">
    <source>
        <dbReference type="ARBA" id="ARBA00022553"/>
    </source>
</evidence>
<dbReference type="Pfam" id="PF08448">
    <property type="entry name" value="PAS_4"/>
    <property type="match status" value="1"/>
</dbReference>
<sequence length="684" mass="77296">MSNSDFPPPGTIPGTSDHQSHVKNPHEPQQKLVAELDWLRRRNAALESCSRWSQTEDFLWCDALAQITMDAMAVVDTSYTYQIANLTCERFWGASSGQLVGRSMGELFGEDVFSALIKTQIDRCLAGEIVRFSSWFEFPALGRRHIDSNYYPLRDRYGQIKHVATQCRDVTERMLADDKLRESEARYRRLVDNAPDMIYRMSLPSGQYEFVNPAAEIIIGHTTDEILASPLLIRDIIHPDDRDYFEQEWSKLLQGQVEPKYEYRILTKSGQQRWLSQHNVLIQDADGRCVAIEGIVSDITSRKMAEQAHRESNACFSQIFHKSGVATATISPDAHFLKVNHKVCELTGYSRQELLRMTCEDITHHQDREKTRRRYRQYLKENEDGYELQKRYQCKDGQIRWGFLTISAIREPSGRLLYSVIQILDLTPLKQAHLELLQAKEQAEAANQAKSEFLANMSHELRTPLNGVQGALQLLSTSELAQHEVAECAELAMASSQRLLGVIDDVLSFSMIEAGKVTIEKAAFDLYSQLGSVIETFAHQAASKGLALHSSIEPSIPRTLIGDAARLRQALFNLVGNAVKFTEQGEVRVDVRALEPIDNERIRLEIMVTDTGIGIPEDMLQYLFEPFTQLDGSTKRRFQGTGLGLSIVKRLADMMDGYVDIESKPGKGTKVHFNIAVGIAPARP</sequence>
<dbReference type="Pfam" id="PF02518">
    <property type="entry name" value="HATPase_c"/>
    <property type="match status" value="1"/>
</dbReference>
<dbReference type="EMBL" id="CP121472">
    <property type="protein sequence ID" value="WPL17051.1"/>
    <property type="molecule type" value="Genomic_DNA"/>
</dbReference>
<dbReference type="InterPro" id="IPR004358">
    <property type="entry name" value="Sig_transdc_His_kin-like_C"/>
</dbReference>
<dbReference type="SMART" id="SM00086">
    <property type="entry name" value="PAC"/>
    <property type="match status" value="3"/>
</dbReference>
<keyword evidence="11" id="KW-1185">Reference proteome</keyword>
<dbReference type="InterPro" id="IPR003594">
    <property type="entry name" value="HATPase_dom"/>
</dbReference>
<feature type="coiled-coil region" evidence="5">
    <location>
        <begin position="429"/>
        <end position="456"/>
    </location>
</feature>
<evidence type="ECO:0000256" key="5">
    <source>
        <dbReference type="SAM" id="Coils"/>
    </source>
</evidence>
<dbReference type="InterPro" id="IPR000700">
    <property type="entry name" value="PAS-assoc_C"/>
</dbReference>
<dbReference type="Gene3D" id="3.30.450.20">
    <property type="entry name" value="PAS domain"/>
    <property type="match status" value="3"/>
</dbReference>
<dbReference type="PRINTS" id="PR00344">
    <property type="entry name" value="BCTRLSENSOR"/>
</dbReference>
<dbReference type="InterPro" id="IPR036097">
    <property type="entry name" value="HisK_dim/P_sf"/>
</dbReference>
<dbReference type="InterPro" id="IPR013655">
    <property type="entry name" value="PAS_fold_3"/>
</dbReference>
<dbReference type="CDD" id="cd00082">
    <property type="entry name" value="HisKA"/>
    <property type="match status" value="1"/>
</dbReference>
<proteinExistence type="predicted"/>
<feature type="domain" description="PAC" evidence="9">
    <location>
        <begin position="386"/>
        <end position="438"/>
    </location>
</feature>
<feature type="domain" description="PAS" evidence="8">
    <location>
        <begin position="183"/>
        <end position="256"/>
    </location>
</feature>
<dbReference type="InterPro" id="IPR036890">
    <property type="entry name" value="HATPase_C_sf"/>
</dbReference>
<dbReference type="RefSeq" id="WP_328987569.1">
    <property type="nucleotide sequence ID" value="NZ_CP121472.1"/>
</dbReference>
<dbReference type="SMART" id="SM00388">
    <property type="entry name" value="HisKA"/>
    <property type="match status" value="1"/>
</dbReference>
<evidence type="ECO:0000256" key="4">
    <source>
        <dbReference type="ARBA" id="ARBA00023012"/>
    </source>
</evidence>
<dbReference type="Gene3D" id="3.30.565.10">
    <property type="entry name" value="Histidine kinase-like ATPase, C-terminal domain"/>
    <property type="match status" value="1"/>
</dbReference>
<dbReference type="CDD" id="cd00130">
    <property type="entry name" value="PAS"/>
    <property type="match status" value="2"/>
</dbReference>
<dbReference type="SUPFAM" id="SSF47384">
    <property type="entry name" value="Homodimeric domain of signal transducing histidine kinase"/>
    <property type="match status" value="1"/>
</dbReference>
<keyword evidence="10" id="KW-0418">Kinase</keyword>
<dbReference type="InterPro" id="IPR003661">
    <property type="entry name" value="HisK_dim/P_dom"/>
</dbReference>
<feature type="region of interest" description="Disordered" evidence="6">
    <location>
        <begin position="1"/>
        <end position="26"/>
    </location>
</feature>
<keyword evidence="5" id="KW-0175">Coiled coil</keyword>
<dbReference type="PROSITE" id="PS50113">
    <property type="entry name" value="PAC"/>
    <property type="match status" value="2"/>
</dbReference>
<evidence type="ECO:0000313" key="10">
    <source>
        <dbReference type="EMBL" id="WPL17051.1"/>
    </source>
</evidence>
<comment type="catalytic activity">
    <reaction evidence="1">
        <text>ATP + protein L-histidine = ADP + protein N-phospho-L-histidine.</text>
        <dbReference type="EC" id="2.7.13.3"/>
    </reaction>
</comment>
<keyword evidence="10" id="KW-0808">Transferase</keyword>
<evidence type="ECO:0000256" key="6">
    <source>
        <dbReference type="SAM" id="MobiDB-lite"/>
    </source>
</evidence>
<evidence type="ECO:0000259" key="9">
    <source>
        <dbReference type="PROSITE" id="PS50113"/>
    </source>
</evidence>
<dbReference type="SUPFAM" id="SSF55874">
    <property type="entry name" value="ATPase domain of HSP90 chaperone/DNA topoisomerase II/histidine kinase"/>
    <property type="match status" value="1"/>
</dbReference>
<dbReference type="SMART" id="SM00091">
    <property type="entry name" value="PAS"/>
    <property type="match status" value="3"/>
</dbReference>
<dbReference type="InterPro" id="IPR001610">
    <property type="entry name" value="PAC"/>
</dbReference>
<dbReference type="PANTHER" id="PTHR45339">
    <property type="entry name" value="HYBRID SIGNAL TRANSDUCTION HISTIDINE KINASE J"/>
    <property type="match status" value="1"/>
</dbReference>
<dbReference type="CDD" id="cd16922">
    <property type="entry name" value="HATPase_EvgS-ArcB-TorS-like"/>
    <property type="match status" value="1"/>
</dbReference>
<dbReference type="Pfam" id="PF08447">
    <property type="entry name" value="PAS_3"/>
    <property type="match status" value="2"/>
</dbReference>
<name>A0ABZ0SAH9_9GAMM</name>
<gene>
    <name evidence="10" type="primary">barA_14</name>
    <name evidence="10" type="ORF">Thiowin_02037</name>
</gene>
<keyword evidence="3" id="KW-0597">Phosphoprotein</keyword>
<dbReference type="InterPro" id="IPR000014">
    <property type="entry name" value="PAS"/>
</dbReference>
<dbReference type="NCBIfam" id="TIGR00229">
    <property type="entry name" value="sensory_box"/>
    <property type="match status" value="3"/>
</dbReference>
<dbReference type="EC" id="2.7.13.3" evidence="2"/>
<dbReference type="Proteomes" id="UP001432180">
    <property type="component" value="Chromosome"/>
</dbReference>
<dbReference type="InterPro" id="IPR013656">
    <property type="entry name" value="PAS_4"/>
</dbReference>
<dbReference type="SUPFAM" id="SSF55785">
    <property type="entry name" value="PYP-like sensor domain (PAS domain)"/>
    <property type="match status" value="3"/>
</dbReference>
<dbReference type="PANTHER" id="PTHR45339:SF1">
    <property type="entry name" value="HYBRID SIGNAL TRANSDUCTION HISTIDINE KINASE J"/>
    <property type="match status" value="1"/>
</dbReference>
<dbReference type="PROSITE" id="PS50109">
    <property type="entry name" value="HIS_KIN"/>
    <property type="match status" value="1"/>
</dbReference>
<feature type="domain" description="PAC" evidence="9">
    <location>
        <begin position="259"/>
        <end position="311"/>
    </location>
</feature>
<organism evidence="10 11">
    <name type="scientific">Thiorhodovibrio winogradskyi</name>
    <dbReference type="NCBI Taxonomy" id="77007"/>
    <lineage>
        <taxon>Bacteria</taxon>
        <taxon>Pseudomonadati</taxon>
        <taxon>Pseudomonadota</taxon>
        <taxon>Gammaproteobacteria</taxon>
        <taxon>Chromatiales</taxon>
        <taxon>Chromatiaceae</taxon>
        <taxon>Thiorhodovibrio</taxon>
    </lineage>
</organism>
<evidence type="ECO:0000313" key="11">
    <source>
        <dbReference type="Proteomes" id="UP001432180"/>
    </source>
</evidence>
<dbReference type="PROSITE" id="PS50112">
    <property type="entry name" value="PAS"/>
    <property type="match status" value="2"/>
</dbReference>
<dbReference type="SMART" id="SM00387">
    <property type="entry name" value="HATPase_c"/>
    <property type="match status" value="1"/>
</dbReference>
<reference evidence="10 11" key="1">
    <citation type="journal article" date="2023" name="Microorganisms">
        <title>Thiorhodovibrio frisius and Trv. litoralis spp. nov., Two Novel Members from a Clade of Fastidious Purple Sulfur Bacteria That Exhibit Unique Red-Shifted Light-Harvesting Capabilities.</title>
        <authorList>
            <person name="Methner A."/>
            <person name="Kuzyk S.B."/>
            <person name="Petersen J."/>
            <person name="Bauer S."/>
            <person name="Brinkmann H."/>
            <person name="Sichau K."/>
            <person name="Wanner G."/>
            <person name="Wolf J."/>
            <person name="Neumann-Schaal M."/>
            <person name="Henke P."/>
            <person name="Tank M."/>
            <person name="Sproer C."/>
            <person name="Bunk B."/>
            <person name="Overmann J."/>
        </authorList>
    </citation>
    <scope>NUCLEOTIDE SEQUENCE [LARGE SCALE GENOMIC DNA]</scope>
    <source>
        <strain evidence="10 11">DSM 6702</strain>
    </source>
</reference>
<feature type="domain" description="PAS" evidence="8">
    <location>
        <begin position="312"/>
        <end position="382"/>
    </location>
</feature>
<feature type="domain" description="Histidine kinase" evidence="7">
    <location>
        <begin position="456"/>
        <end position="679"/>
    </location>
</feature>
<dbReference type="Pfam" id="PF00512">
    <property type="entry name" value="HisKA"/>
    <property type="match status" value="1"/>
</dbReference>
<evidence type="ECO:0000259" key="8">
    <source>
        <dbReference type="PROSITE" id="PS50112"/>
    </source>
</evidence>
<dbReference type="InterPro" id="IPR035965">
    <property type="entry name" value="PAS-like_dom_sf"/>
</dbReference>
<dbReference type="GO" id="GO:0004673">
    <property type="term" value="F:protein histidine kinase activity"/>
    <property type="evidence" value="ECO:0007669"/>
    <property type="project" value="UniProtKB-EC"/>
</dbReference>
<dbReference type="InterPro" id="IPR005467">
    <property type="entry name" value="His_kinase_dom"/>
</dbReference>
<accession>A0ABZ0SAH9</accession>
<evidence type="ECO:0000256" key="2">
    <source>
        <dbReference type="ARBA" id="ARBA00012438"/>
    </source>
</evidence>